<dbReference type="EMBL" id="PVTL01000002">
    <property type="protein sequence ID" value="PRY69507.1"/>
    <property type="molecule type" value="Genomic_DNA"/>
</dbReference>
<name>A0A2T0VH10_9MICO</name>
<gene>
    <name evidence="1" type="ORF">B0I08_102182</name>
</gene>
<reference evidence="1 2" key="1">
    <citation type="submission" date="2018-03" db="EMBL/GenBank/DDBJ databases">
        <title>Genomic Encyclopedia of Type Strains, Phase III (KMG-III): the genomes of soil and plant-associated and newly described type strains.</title>
        <authorList>
            <person name="Whitman W."/>
        </authorList>
    </citation>
    <scope>NUCLEOTIDE SEQUENCE [LARGE SCALE GENOMIC DNA]</scope>
    <source>
        <strain evidence="1 2">CGMCC 1.12484</strain>
    </source>
</reference>
<evidence type="ECO:0000313" key="2">
    <source>
        <dbReference type="Proteomes" id="UP000237983"/>
    </source>
</evidence>
<dbReference type="AlphaFoldDB" id="A0A2T0VH10"/>
<keyword evidence="2" id="KW-1185">Reference proteome</keyword>
<protein>
    <submittedName>
        <fullName evidence="1">Uncharacterized protein</fullName>
    </submittedName>
</protein>
<dbReference type="Proteomes" id="UP000237983">
    <property type="component" value="Unassembled WGS sequence"/>
</dbReference>
<organism evidence="1 2">
    <name type="scientific">Glaciihabitans tibetensis</name>
    <dbReference type="NCBI Taxonomy" id="1266600"/>
    <lineage>
        <taxon>Bacteria</taxon>
        <taxon>Bacillati</taxon>
        <taxon>Actinomycetota</taxon>
        <taxon>Actinomycetes</taxon>
        <taxon>Micrococcales</taxon>
        <taxon>Microbacteriaceae</taxon>
        <taxon>Glaciihabitans</taxon>
    </lineage>
</organism>
<sequence>MEFAMATKTYQLNKGVSTSDAFRRTIEANSYEISDGYFHFYEGFGAHAEKVFSIEASRVQLLEVVSK</sequence>
<evidence type="ECO:0000313" key="1">
    <source>
        <dbReference type="EMBL" id="PRY69507.1"/>
    </source>
</evidence>
<comment type="caution">
    <text evidence="1">The sequence shown here is derived from an EMBL/GenBank/DDBJ whole genome shotgun (WGS) entry which is preliminary data.</text>
</comment>
<proteinExistence type="predicted"/>
<accession>A0A2T0VH10</accession>